<organism evidence="5 6">
    <name type="scientific">Aerophobetes bacterium</name>
    <dbReference type="NCBI Taxonomy" id="2030807"/>
    <lineage>
        <taxon>Bacteria</taxon>
        <taxon>Candidatus Aerophobota</taxon>
    </lineage>
</organism>
<dbReference type="PROSITE" id="PS51379">
    <property type="entry name" value="4FE4S_FER_2"/>
    <property type="match status" value="1"/>
</dbReference>
<dbReference type="PANTHER" id="PTHR43312">
    <property type="entry name" value="D-THREO-ALDOSE 1-DEHYDROGENASE"/>
    <property type="match status" value="1"/>
</dbReference>
<evidence type="ECO:0000256" key="2">
    <source>
        <dbReference type="ARBA" id="ARBA00023004"/>
    </source>
</evidence>
<reference evidence="5 6" key="1">
    <citation type="submission" date="2018-06" db="EMBL/GenBank/DDBJ databases">
        <title>Extensive metabolic versatility and redundancy in microbially diverse, dynamic hydrothermal sediments.</title>
        <authorList>
            <person name="Dombrowski N."/>
            <person name="Teske A."/>
            <person name="Baker B.J."/>
        </authorList>
    </citation>
    <scope>NUCLEOTIDE SEQUENCE [LARGE SCALE GENOMIC DNA]</scope>
    <source>
        <strain evidence="5">B47_G16</strain>
    </source>
</reference>
<evidence type="ECO:0000259" key="4">
    <source>
        <dbReference type="PROSITE" id="PS51379"/>
    </source>
</evidence>
<dbReference type="EMBL" id="QMPZ01000162">
    <property type="protein sequence ID" value="RLE07521.1"/>
    <property type="molecule type" value="Genomic_DNA"/>
</dbReference>
<dbReference type="CDD" id="cd19096">
    <property type="entry name" value="AKR_Fe-S_oxidoreductase"/>
    <property type="match status" value="1"/>
</dbReference>
<comment type="caution">
    <text evidence="5">The sequence shown here is derived from an EMBL/GenBank/DDBJ whole genome shotgun (WGS) entry which is preliminary data.</text>
</comment>
<dbReference type="PROSITE" id="PS00198">
    <property type="entry name" value="4FE4S_FER_1"/>
    <property type="match status" value="1"/>
</dbReference>
<dbReference type="InterPro" id="IPR017896">
    <property type="entry name" value="4Fe4S_Fe-S-bd"/>
</dbReference>
<evidence type="ECO:0000256" key="1">
    <source>
        <dbReference type="ARBA" id="ARBA00022723"/>
    </source>
</evidence>
<feature type="domain" description="4Fe-4S ferredoxin-type" evidence="4">
    <location>
        <begin position="336"/>
        <end position="364"/>
    </location>
</feature>
<keyword evidence="2" id="KW-0408">Iron</keyword>
<protein>
    <submittedName>
        <fullName evidence="5">Aldo/keto reductase</fullName>
    </submittedName>
</protein>
<keyword evidence="3" id="KW-0411">Iron-sulfur</keyword>
<dbReference type="InterPro" id="IPR053135">
    <property type="entry name" value="AKR2_Oxidoreductase"/>
</dbReference>
<evidence type="ECO:0000256" key="3">
    <source>
        <dbReference type="ARBA" id="ARBA00023014"/>
    </source>
</evidence>
<dbReference type="InterPro" id="IPR036812">
    <property type="entry name" value="NAD(P)_OxRdtase_dom_sf"/>
</dbReference>
<evidence type="ECO:0000313" key="5">
    <source>
        <dbReference type="EMBL" id="RLE07521.1"/>
    </source>
</evidence>
<dbReference type="PANTHER" id="PTHR43312:SF2">
    <property type="entry name" value="OXIDOREDUCTASE"/>
    <property type="match status" value="1"/>
</dbReference>
<dbReference type="InterPro" id="IPR023210">
    <property type="entry name" value="NADP_OxRdtase_dom"/>
</dbReference>
<keyword evidence="1" id="KW-0479">Metal-binding</keyword>
<proteinExistence type="predicted"/>
<dbReference type="Pfam" id="PF00248">
    <property type="entry name" value="Aldo_ket_red"/>
    <property type="match status" value="1"/>
</dbReference>
<dbReference type="GO" id="GO:0051536">
    <property type="term" value="F:iron-sulfur cluster binding"/>
    <property type="evidence" value="ECO:0007669"/>
    <property type="project" value="UniProtKB-KW"/>
</dbReference>
<dbReference type="InterPro" id="IPR017900">
    <property type="entry name" value="4Fe4S_Fe_S_CS"/>
</dbReference>
<dbReference type="AlphaFoldDB" id="A0A497E3P9"/>
<dbReference type="SUPFAM" id="SSF51430">
    <property type="entry name" value="NAD(P)-linked oxidoreductase"/>
    <property type="match status" value="1"/>
</dbReference>
<dbReference type="Gene3D" id="3.20.20.100">
    <property type="entry name" value="NADP-dependent oxidoreductase domain"/>
    <property type="match status" value="1"/>
</dbReference>
<dbReference type="Proteomes" id="UP000279422">
    <property type="component" value="Unassembled WGS sequence"/>
</dbReference>
<name>A0A497E3P9_UNCAE</name>
<sequence length="373" mass="43196">MRYREFGNTGVKVSLLGFGAMRLPEEKVNGEYRVKEEESIEMIHWAFEKGVNYIDTAYGYCHHQSEIVVGKALKGWRDKVYLSTKMPTWLVEKTGDYRRFLEEQLKKLDVEYIDFYHFHGLNEERFKNVVLKYDLLKEARKAKEEGLIKHISFSFHDRPEVMKRLIDVGIFESVLCQYNLLDRTNEEAMAYARQKGLGVAVMGPVGGGRLAASDVLKEALGGRVRSTPELALRFVFTNKNVCVALSGMENMNMVEENVRVASSFKPLTEQELQAIDSFIEERKKKQEIPCTSCEYCMPCPNNVAIPEIFRLMNYYTVYGLREYARRQYQNIGSDEKDERRRADACVECGRCEELCPQKIKIIERLKEAHKILG</sequence>
<dbReference type="GO" id="GO:0046872">
    <property type="term" value="F:metal ion binding"/>
    <property type="evidence" value="ECO:0007669"/>
    <property type="project" value="UniProtKB-KW"/>
</dbReference>
<evidence type="ECO:0000313" key="6">
    <source>
        <dbReference type="Proteomes" id="UP000279422"/>
    </source>
</evidence>
<dbReference type="Pfam" id="PF13187">
    <property type="entry name" value="Fer4_9"/>
    <property type="match status" value="1"/>
</dbReference>
<dbReference type="SUPFAM" id="SSF46548">
    <property type="entry name" value="alpha-helical ferredoxin"/>
    <property type="match status" value="1"/>
</dbReference>
<gene>
    <name evidence="5" type="ORF">DRJ00_08005</name>
</gene>
<accession>A0A497E3P9</accession>